<dbReference type="GO" id="GO:1990275">
    <property type="term" value="F:preribosome binding"/>
    <property type="evidence" value="ECO:0007669"/>
    <property type="project" value="TreeGrafter"/>
</dbReference>
<dbReference type="AlphaFoldDB" id="A0A8H4Q1V3"/>
<keyword evidence="4" id="KW-0067">ATP-binding</keyword>
<dbReference type="SMART" id="SM00382">
    <property type="entry name" value="AAA"/>
    <property type="match status" value="2"/>
</dbReference>
<reference evidence="7 8" key="1">
    <citation type="journal article" date="2020" name="G3 (Bethesda)">
        <title>Genetic Underpinnings of Host Manipulation by Ophiocordyceps as Revealed by Comparative Transcriptomics.</title>
        <authorList>
            <person name="Will I."/>
            <person name="Das B."/>
            <person name="Trinh T."/>
            <person name="Brachmann A."/>
            <person name="Ohm R.A."/>
            <person name="de Bekker C."/>
        </authorList>
    </citation>
    <scope>NUCLEOTIDE SEQUENCE [LARGE SCALE GENOMIC DNA]</scope>
    <source>
        <strain evidence="7 8">EC05</strain>
    </source>
</reference>
<dbReference type="PANTHER" id="PTHR23077:SF171">
    <property type="entry name" value="NUCLEAR VALOSIN-CONTAINING PROTEIN-LIKE"/>
    <property type="match status" value="1"/>
</dbReference>
<evidence type="ECO:0000313" key="8">
    <source>
        <dbReference type="Proteomes" id="UP000562929"/>
    </source>
</evidence>
<evidence type="ECO:0000256" key="4">
    <source>
        <dbReference type="ARBA" id="ARBA00022840"/>
    </source>
</evidence>
<feature type="domain" description="AAA+ ATPase" evidence="6">
    <location>
        <begin position="218"/>
        <end position="361"/>
    </location>
</feature>
<keyword evidence="3" id="KW-0547">Nucleotide-binding</keyword>
<evidence type="ECO:0000256" key="5">
    <source>
        <dbReference type="SAM" id="MobiDB-lite"/>
    </source>
</evidence>
<dbReference type="InterPro" id="IPR003959">
    <property type="entry name" value="ATPase_AAA_core"/>
</dbReference>
<dbReference type="EMBL" id="JAACLJ010000008">
    <property type="protein sequence ID" value="KAF4582098.1"/>
    <property type="molecule type" value="Genomic_DNA"/>
</dbReference>
<protein>
    <submittedName>
        <fullName evidence="7">Ribosome biogenesis ATPase RIX7</fullName>
    </submittedName>
</protein>
<feature type="region of interest" description="Disordered" evidence="5">
    <location>
        <begin position="105"/>
        <end position="175"/>
    </location>
</feature>
<dbReference type="GO" id="GO:0016887">
    <property type="term" value="F:ATP hydrolysis activity"/>
    <property type="evidence" value="ECO:0007669"/>
    <property type="project" value="InterPro"/>
</dbReference>
<dbReference type="GO" id="GO:0003723">
    <property type="term" value="F:RNA binding"/>
    <property type="evidence" value="ECO:0007669"/>
    <property type="project" value="TreeGrafter"/>
</dbReference>
<comment type="caution">
    <text evidence="7">The sequence shown here is derived from an EMBL/GenBank/DDBJ whole genome shotgun (WGS) entry which is preliminary data.</text>
</comment>
<dbReference type="PANTHER" id="PTHR23077">
    <property type="entry name" value="AAA-FAMILY ATPASE"/>
    <property type="match status" value="1"/>
</dbReference>
<dbReference type="GO" id="GO:0042254">
    <property type="term" value="P:ribosome biogenesis"/>
    <property type="evidence" value="ECO:0007669"/>
    <property type="project" value="TreeGrafter"/>
</dbReference>
<dbReference type="SUPFAM" id="SSF52540">
    <property type="entry name" value="P-loop containing nucleoside triphosphate hydrolases"/>
    <property type="match status" value="2"/>
</dbReference>
<dbReference type="InterPro" id="IPR003593">
    <property type="entry name" value="AAA+_ATPase"/>
</dbReference>
<dbReference type="Gene3D" id="1.10.8.60">
    <property type="match status" value="2"/>
</dbReference>
<dbReference type="InterPro" id="IPR050168">
    <property type="entry name" value="AAA_ATPase_domain"/>
</dbReference>
<dbReference type="OrthoDB" id="27435at2759"/>
<dbReference type="GO" id="GO:0005634">
    <property type="term" value="C:nucleus"/>
    <property type="evidence" value="ECO:0007669"/>
    <property type="project" value="TreeGrafter"/>
</dbReference>
<feature type="compositionally biased region" description="Acidic residues" evidence="5">
    <location>
        <begin position="129"/>
        <end position="141"/>
    </location>
</feature>
<dbReference type="FunFam" id="3.40.50.300:FF:000018">
    <property type="entry name" value="Cell division control 48"/>
    <property type="match status" value="1"/>
</dbReference>
<evidence type="ECO:0000313" key="7">
    <source>
        <dbReference type="EMBL" id="KAF4582098.1"/>
    </source>
</evidence>
<dbReference type="Pfam" id="PF00004">
    <property type="entry name" value="AAA"/>
    <property type="match status" value="2"/>
</dbReference>
<dbReference type="CDD" id="cd19481">
    <property type="entry name" value="RecA-like_protease"/>
    <property type="match status" value="1"/>
</dbReference>
<organism evidence="7 8">
    <name type="scientific">Ophiocordyceps camponoti-floridani</name>
    <dbReference type="NCBI Taxonomy" id="2030778"/>
    <lineage>
        <taxon>Eukaryota</taxon>
        <taxon>Fungi</taxon>
        <taxon>Dikarya</taxon>
        <taxon>Ascomycota</taxon>
        <taxon>Pezizomycotina</taxon>
        <taxon>Sordariomycetes</taxon>
        <taxon>Hypocreomycetidae</taxon>
        <taxon>Hypocreales</taxon>
        <taxon>Ophiocordycipitaceae</taxon>
        <taxon>Ophiocordyceps</taxon>
    </lineage>
</organism>
<keyword evidence="2" id="KW-0677">Repeat</keyword>
<evidence type="ECO:0000256" key="2">
    <source>
        <dbReference type="ARBA" id="ARBA00022737"/>
    </source>
</evidence>
<sequence length="752" mass="82798">MSRKSRLGFRTTLDRDVYHIIAKFEAASPDRPLRSVPAVYEAIKASNSSLARLKKRSLEVAIDQALRIRKQELENDASDGSDSAIEAKAEKGGFLLNRQMVKLWHPKPDTDSRGSTGQPATKKRRTRTDDDDDDDDDNDADDNIREEQTNGTRPAIGSQVKHDKPQLRKQQKSRRFVVEQPGQLTPLGGVQDVFCKLLSLCRALLHGSEKHKSARSRLTPGIMLAGPSGVGKKTMVRNMAMTLGVPLVSLKGCFREDPDRTEKNLSEAFDTAISLAPSIVLIERIDRHMPRPSSSSHGDRHTRAATCAFQTQMERIRDSSAKNGRHVLVIATTSRLADVDPDTLEFGLLETTLHMQMPDGDSRREILQAITEGLMLADDVDLAELARLTRGYVGTDLATIATLAGLEFEKRTDSAHLPSRAMQDAYDRMRNGRDAAEAPDAARLLTMTIPDPHPLAGITMEDFKMAIKEFTPSGRKEGFTPIPNVTWDQVGGLAEARERLETSIIGPIKDPQLYQGHGLVRPEGVLLCGPPGCGKTLVAQAVANEAQASFILINGPELLNKYVGESERAVRELFDKARSSKPCILFFDEIDSVAPARNSSSTETGARVVNALLTELDGAKDRTGIYVIGTTNRPDMIDEAMLRPGRLGVQVLVDLPTPRERVDILRAIYRSRHRKKDEGTIRHLQAVALDARCADFSGADLAGLHTKAAEHRVERHKKGATSDTIIAEEDWEYALANTRASVKDRSVYANVG</sequence>
<dbReference type="InterPro" id="IPR027417">
    <property type="entry name" value="P-loop_NTPase"/>
</dbReference>
<name>A0A8H4Q1V3_9HYPO</name>
<evidence type="ECO:0000256" key="3">
    <source>
        <dbReference type="ARBA" id="ARBA00022741"/>
    </source>
</evidence>
<accession>A0A8H4Q1V3</accession>
<gene>
    <name evidence="7" type="ORF">GQ602_006722</name>
</gene>
<comment type="similarity">
    <text evidence="1">Belongs to the AAA ATPase family.</text>
</comment>
<proteinExistence type="inferred from homology"/>
<dbReference type="GO" id="GO:0005524">
    <property type="term" value="F:ATP binding"/>
    <property type="evidence" value="ECO:0007669"/>
    <property type="project" value="UniProtKB-KW"/>
</dbReference>
<keyword evidence="8" id="KW-1185">Reference proteome</keyword>
<evidence type="ECO:0000256" key="1">
    <source>
        <dbReference type="ARBA" id="ARBA00006914"/>
    </source>
</evidence>
<dbReference type="Gene3D" id="3.40.50.300">
    <property type="entry name" value="P-loop containing nucleotide triphosphate hydrolases"/>
    <property type="match status" value="2"/>
</dbReference>
<feature type="domain" description="AAA+ ATPase" evidence="6">
    <location>
        <begin position="521"/>
        <end position="657"/>
    </location>
</feature>
<dbReference type="Proteomes" id="UP000562929">
    <property type="component" value="Unassembled WGS sequence"/>
</dbReference>
<evidence type="ECO:0000259" key="6">
    <source>
        <dbReference type="SMART" id="SM00382"/>
    </source>
</evidence>